<name>A0A7X6D7D1_9ENTE</name>
<reference evidence="1 2" key="1">
    <citation type="submission" date="2020-03" db="EMBL/GenBank/DDBJ databases">
        <title>Bacterial samples isolated from urine from healthy bovine heifers (Gyr breed).</title>
        <authorList>
            <person name="Giannattasio-Ferraz S."/>
            <person name="Maskeri L."/>
            <person name="Penido A."/>
            <person name="Barbosa-Stancioli E.F."/>
            <person name="Putonti C."/>
        </authorList>
    </citation>
    <scope>NUCLEOTIDE SEQUENCE [LARGE SCALE GENOMIC DNA]</scope>
    <source>
        <strain evidence="1 2">UFMG-H7</strain>
    </source>
</reference>
<dbReference type="Proteomes" id="UP000521358">
    <property type="component" value="Unassembled WGS sequence"/>
</dbReference>
<dbReference type="AlphaFoldDB" id="A0A7X6D7D1"/>
<proteinExistence type="predicted"/>
<protein>
    <submittedName>
        <fullName evidence="1">Bacteriocin immunity protein</fullName>
    </submittedName>
</protein>
<dbReference type="InterPro" id="IPR015046">
    <property type="entry name" value="LciA_Immunity-like"/>
</dbReference>
<comment type="caution">
    <text evidence="1">The sequence shown here is derived from an EMBL/GenBank/DDBJ whole genome shotgun (WGS) entry which is preliminary data.</text>
</comment>
<dbReference type="EMBL" id="JAAVMB010000002">
    <property type="protein sequence ID" value="NKC67137.1"/>
    <property type="molecule type" value="Genomic_DNA"/>
</dbReference>
<evidence type="ECO:0000313" key="2">
    <source>
        <dbReference type="Proteomes" id="UP000521358"/>
    </source>
</evidence>
<organism evidence="1 2">
    <name type="scientific">Vagococcus fluvialis</name>
    <dbReference type="NCBI Taxonomy" id="2738"/>
    <lineage>
        <taxon>Bacteria</taxon>
        <taxon>Bacillati</taxon>
        <taxon>Bacillota</taxon>
        <taxon>Bacilli</taxon>
        <taxon>Lactobacillales</taxon>
        <taxon>Enterococcaceae</taxon>
        <taxon>Vagococcus</taxon>
    </lineage>
</organism>
<dbReference type="CDD" id="cd21059">
    <property type="entry name" value="LciA-like"/>
    <property type="match status" value="1"/>
</dbReference>
<accession>A0A7X6D7D1</accession>
<gene>
    <name evidence="1" type="ORF">HED35_03435</name>
</gene>
<dbReference type="RefSeq" id="WP_167806392.1">
    <property type="nucleotide sequence ID" value="NZ_CP081461.1"/>
</dbReference>
<evidence type="ECO:0000313" key="1">
    <source>
        <dbReference type="EMBL" id="NKC67137.1"/>
    </source>
</evidence>
<sequence>MKHKKSSEEALLEEINKLLLQEVTPNERELLLTTKLGIEKKEYFPKLVANLRSALTPLAIKQELSNEMSKFYMFLTKEQYMDKKLEAISATWGNLFIK</sequence>
<dbReference type="Pfam" id="PF08951">
    <property type="entry name" value="EntA_Immun"/>
    <property type="match status" value="1"/>
</dbReference>
<dbReference type="GO" id="GO:0030153">
    <property type="term" value="P:bacteriocin immunity"/>
    <property type="evidence" value="ECO:0007669"/>
    <property type="project" value="InterPro"/>
</dbReference>